<dbReference type="GO" id="GO:0004721">
    <property type="term" value="F:phosphoprotein phosphatase activity"/>
    <property type="evidence" value="ECO:0007669"/>
    <property type="project" value="InterPro"/>
</dbReference>
<evidence type="ECO:0000256" key="1">
    <source>
        <dbReference type="ARBA" id="ARBA00009580"/>
    </source>
</evidence>
<dbReference type="Gene3D" id="3.90.190.10">
    <property type="entry name" value="Protein tyrosine phosphatase superfamily"/>
    <property type="match status" value="1"/>
</dbReference>
<proteinExistence type="inferred from homology"/>
<dbReference type="Pfam" id="PF13350">
    <property type="entry name" value="Y_phosphatase3"/>
    <property type="match status" value="1"/>
</dbReference>
<dbReference type="InterPro" id="IPR029021">
    <property type="entry name" value="Prot-tyrosine_phosphatase-like"/>
</dbReference>
<accession>A0A8H9L6W0</accession>
<dbReference type="SUPFAM" id="SSF52799">
    <property type="entry name" value="(Phosphotyrosine protein) phosphatases II"/>
    <property type="match status" value="1"/>
</dbReference>
<evidence type="ECO:0000256" key="2">
    <source>
        <dbReference type="SAM" id="MobiDB-lite"/>
    </source>
</evidence>
<evidence type="ECO:0000313" key="5">
    <source>
        <dbReference type="Proteomes" id="UP000600547"/>
    </source>
</evidence>
<comment type="similarity">
    <text evidence="1">Belongs to the protein-tyrosine phosphatase family.</text>
</comment>
<evidence type="ECO:0000313" key="4">
    <source>
        <dbReference type="EMBL" id="GGM45036.1"/>
    </source>
</evidence>
<dbReference type="EMBL" id="BMQG01000006">
    <property type="protein sequence ID" value="GGM45036.1"/>
    <property type="molecule type" value="Genomic_DNA"/>
</dbReference>
<dbReference type="PROSITE" id="PS50056">
    <property type="entry name" value="TYR_PHOSPHATASE_2"/>
    <property type="match status" value="1"/>
</dbReference>
<name>A0A8H9L6W0_9DEIO</name>
<dbReference type="AlphaFoldDB" id="A0A8H9L6W0"/>
<gene>
    <name evidence="4" type="ORF">GCM10008956_21670</name>
</gene>
<dbReference type="PANTHER" id="PTHR31126:SF1">
    <property type="entry name" value="TYROSINE SPECIFIC PROTEIN PHOSPHATASES DOMAIN-CONTAINING PROTEIN"/>
    <property type="match status" value="1"/>
</dbReference>
<sequence>MTTSEQPPGGLLNFRRSLPGLSRSDTLSRLTPDGRRDLHALNFSRVIDLRGRTERAADPPPYLGHAAYLNLPLLPWRHRAFNEASAGARTNADHMTAMLDHAPNQIVTVLGAILDAPPGPVLIHCHAGKDRTGLIAALCSELAGQTRDQTAADYAASGPALTSFYRDQQARRTPEQWARLAPFVPTRADDIRHTLNHLDDTWGGLRAYLSAHGLLRTETEALRNRLLDVKNPASSGGVGAPTAGADQPPHPAARDI</sequence>
<dbReference type="InterPro" id="IPR000387">
    <property type="entry name" value="Tyr_Pase_dom"/>
</dbReference>
<keyword evidence="5" id="KW-1185">Reference proteome</keyword>
<feature type="domain" description="Tyrosine specific protein phosphatases" evidence="3">
    <location>
        <begin position="104"/>
        <end position="138"/>
    </location>
</feature>
<comment type="caution">
    <text evidence="4">The sequence shown here is derived from an EMBL/GenBank/DDBJ whole genome shotgun (WGS) entry which is preliminary data.</text>
</comment>
<dbReference type="InterPro" id="IPR016130">
    <property type="entry name" value="Tyr_Pase_AS"/>
</dbReference>
<dbReference type="RefSeq" id="WP_110829261.1">
    <property type="nucleotide sequence ID" value="NZ_BMQG01000006.1"/>
</dbReference>
<dbReference type="PANTHER" id="PTHR31126">
    <property type="entry name" value="TYROSINE-PROTEIN PHOSPHATASE"/>
    <property type="match status" value="1"/>
</dbReference>
<dbReference type="PROSITE" id="PS00383">
    <property type="entry name" value="TYR_PHOSPHATASE_1"/>
    <property type="match status" value="1"/>
</dbReference>
<feature type="region of interest" description="Disordered" evidence="2">
    <location>
        <begin position="232"/>
        <end position="256"/>
    </location>
</feature>
<evidence type="ECO:0000259" key="3">
    <source>
        <dbReference type="PROSITE" id="PS50056"/>
    </source>
</evidence>
<dbReference type="Proteomes" id="UP000600547">
    <property type="component" value="Unassembled WGS sequence"/>
</dbReference>
<organism evidence="4 5">
    <name type="scientific">Deinococcus arenae</name>
    <dbReference type="NCBI Taxonomy" id="1452751"/>
    <lineage>
        <taxon>Bacteria</taxon>
        <taxon>Thermotogati</taxon>
        <taxon>Deinococcota</taxon>
        <taxon>Deinococci</taxon>
        <taxon>Deinococcales</taxon>
        <taxon>Deinococcaceae</taxon>
        <taxon>Deinococcus</taxon>
    </lineage>
</organism>
<dbReference type="InterPro" id="IPR026893">
    <property type="entry name" value="Tyr/Ser_Pase_IphP-type"/>
</dbReference>
<protein>
    <submittedName>
        <fullName evidence="4">Protein-tyrosine-phosphatase</fullName>
    </submittedName>
</protein>
<reference evidence="5" key="1">
    <citation type="journal article" date="2019" name="Int. J. Syst. Evol. Microbiol.">
        <title>The Global Catalogue of Microorganisms (GCM) 10K type strain sequencing project: providing services to taxonomists for standard genome sequencing and annotation.</title>
        <authorList>
            <consortium name="The Broad Institute Genomics Platform"/>
            <consortium name="The Broad Institute Genome Sequencing Center for Infectious Disease"/>
            <person name="Wu L."/>
            <person name="Ma J."/>
        </authorList>
    </citation>
    <scope>NUCLEOTIDE SEQUENCE [LARGE SCALE GENOMIC DNA]</scope>
    <source>
        <strain evidence="5">JCM 31047</strain>
    </source>
</reference>